<feature type="compositionally biased region" description="Basic and acidic residues" evidence="5">
    <location>
        <begin position="1"/>
        <end position="12"/>
    </location>
</feature>
<feature type="transmembrane region" description="Helical" evidence="6">
    <location>
        <begin position="331"/>
        <end position="351"/>
    </location>
</feature>
<sequence>MLGTEDRLRRADQEDEVDDDGQYAEESPLLRTLAQTLPSDDDSSPSAYSRPGGSLPTVFKVTVAASVIILISDVVASVPMTPRLVIFEDILCRNYYDAWGGSGDSRMGDCKVEPVQAELAVINGWKETFDTIPGVLVSIPYGALANHIGRTNVLLLALFGSLLSECWLAIVSTTTPGWLPQKLPLRAMWFSGVFQLIGGGGATVMAMCYTMIADMCTPQQSIGILAATLVVVLLFLGRYLPSSPPKYEPICGKDHHDDGIVSSNPVIDSVAATNLQKPASASTSVNAVGHWLSRDVLLMLVAFFCCQLSRQFSSVLLQFSSFKFSWDYAKASYLLPLRAGINLAVLFWVIPHLVRFFTQQRGLVQWQADKYVTLISGVCLAIGSVLIFLSANPLGLVLGQILIALGFSFTVTARSFLTAMVEPRFLSLLYSGVTSVTYAGLIVGGPVFSTALKWGLKLGGIWIGLPFLVAAILFTVATLTTLAATVTG</sequence>
<evidence type="ECO:0000313" key="7">
    <source>
        <dbReference type="EMBL" id="EJP63458.1"/>
    </source>
</evidence>
<comment type="subcellular location">
    <subcellularLocation>
        <location evidence="1">Membrane</location>
        <topology evidence="1">Multi-pass membrane protein</topology>
    </subcellularLocation>
</comment>
<dbReference type="STRING" id="655819.J5JBH4"/>
<dbReference type="GO" id="GO:0016020">
    <property type="term" value="C:membrane"/>
    <property type="evidence" value="ECO:0007669"/>
    <property type="project" value="UniProtKB-SubCell"/>
</dbReference>
<evidence type="ECO:0000256" key="2">
    <source>
        <dbReference type="ARBA" id="ARBA00022692"/>
    </source>
</evidence>
<keyword evidence="3 6" id="KW-1133">Transmembrane helix</keyword>
<reference evidence="7 8" key="1">
    <citation type="journal article" date="2012" name="Sci. Rep.">
        <title>Genomic perspectives on the evolution of fungal entomopathogenicity in Beauveria bassiana.</title>
        <authorList>
            <person name="Xiao G."/>
            <person name="Ying S.H."/>
            <person name="Zheng P."/>
            <person name="Wang Z.L."/>
            <person name="Zhang S."/>
            <person name="Xie X.Q."/>
            <person name="Shang Y."/>
            <person name="St Leger R.J."/>
            <person name="Zhao G.P."/>
            <person name="Wang C."/>
            <person name="Feng M.G."/>
        </authorList>
    </citation>
    <scope>NUCLEOTIDE SEQUENCE [LARGE SCALE GENOMIC DNA]</scope>
    <source>
        <strain evidence="7 8">ARSEF 2860</strain>
    </source>
</reference>
<feature type="transmembrane region" description="Helical" evidence="6">
    <location>
        <begin position="222"/>
        <end position="240"/>
    </location>
</feature>
<evidence type="ECO:0000256" key="5">
    <source>
        <dbReference type="SAM" id="MobiDB-lite"/>
    </source>
</evidence>
<feature type="transmembrane region" description="Helical" evidence="6">
    <location>
        <begin position="460"/>
        <end position="486"/>
    </location>
</feature>
<feature type="transmembrane region" description="Helical" evidence="6">
    <location>
        <begin position="428"/>
        <end position="448"/>
    </location>
</feature>
<feature type="compositionally biased region" description="Acidic residues" evidence="5">
    <location>
        <begin position="13"/>
        <end position="23"/>
    </location>
</feature>
<dbReference type="GO" id="GO:0022857">
    <property type="term" value="F:transmembrane transporter activity"/>
    <property type="evidence" value="ECO:0007669"/>
    <property type="project" value="TreeGrafter"/>
</dbReference>
<accession>J5JBH4</accession>
<dbReference type="OrthoDB" id="194139at2759"/>
<dbReference type="GeneID" id="19890646"/>
<dbReference type="Proteomes" id="UP000002762">
    <property type="component" value="Unassembled WGS sequence"/>
</dbReference>
<feature type="region of interest" description="Disordered" evidence="5">
    <location>
        <begin position="1"/>
        <end position="50"/>
    </location>
</feature>
<evidence type="ECO:0000256" key="3">
    <source>
        <dbReference type="ARBA" id="ARBA00022989"/>
    </source>
</evidence>
<evidence type="ECO:0000256" key="6">
    <source>
        <dbReference type="SAM" id="Phobius"/>
    </source>
</evidence>
<dbReference type="SUPFAM" id="SSF103473">
    <property type="entry name" value="MFS general substrate transporter"/>
    <property type="match status" value="1"/>
</dbReference>
<feature type="transmembrane region" description="Helical" evidence="6">
    <location>
        <begin position="396"/>
        <end position="416"/>
    </location>
</feature>
<keyword evidence="2 6" id="KW-0812">Transmembrane</keyword>
<dbReference type="RefSeq" id="XP_008600953.1">
    <property type="nucleotide sequence ID" value="XM_008602731.1"/>
</dbReference>
<dbReference type="AlphaFoldDB" id="J5JBH4"/>
<dbReference type="Gene3D" id="1.20.1250.20">
    <property type="entry name" value="MFS general substrate transporter like domains"/>
    <property type="match status" value="1"/>
</dbReference>
<dbReference type="InterPro" id="IPR036259">
    <property type="entry name" value="MFS_trans_sf"/>
</dbReference>
<dbReference type="HOGENOM" id="CLU_013756_2_1_1"/>
<evidence type="ECO:0000256" key="4">
    <source>
        <dbReference type="ARBA" id="ARBA00023136"/>
    </source>
</evidence>
<gene>
    <name evidence="7" type="ORF">BBA_07634</name>
</gene>
<proteinExistence type="predicted"/>
<evidence type="ECO:0000313" key="8">
    <source>
        <dbReference type="Proteomes" id="UP000002762"/>
    </source>
</evidence>
<feature type="transmembrane region" description="Helical" evidence="6">
    <location>
        <begin position="187"/>
        <end position="210"/>
    </location>
</feature>
<keyword evidence="8" id="KW-1185">Reference proteome</keyword>
<organism evidence="7 8">
    <name type="scientific">Beauveria bassiana (strain ARSEF 2860)</name>
    <name type="common">White muscardine disease fungus</name>
    <name type="synonym">Tritirachium shiotae</name>
    <dbReference type="NCBI Taxonomy" id="655819"/>
    <lineage>
        <taxon>Eukaryota</taxon>
        <taxon>Fungi</taxon>
        <taxon>Dikarya</taxon>
        <taxon>Ascomycota</taxon>
        <taxon>Pezizomycotina</taxon>
        <taxon>Sordariomycetes</taxon>
        <taxon>Hypocreomycetidae</taxon>
        <taxon>Hypocreales</taxon>
        <taxon>Cordycipitaceae</taxon>
        <taxon>Beauveria</taxon>
    </lineage>
</organism>
<protein>
    <submittedName>
        <fullName evidence="7">MFS multidrug transporter</fullName>
    </submittedName>
</protein>
<dbReference type="InParanoid" id="J5JBH4"/>
<keyword evidence="4 6" id="KW-0472">Membrane</keyword>
<evidence type="ECO:0000256" key="1">
    <source>
        <dbReference type="ARBA" id="ARBA00004141"/>
    </source>
</evidence>
<dbReference type="EMBL" id="JH725175">
    <property type="protein sequence ID" value="EJP63458.1"/>
    <property type="molecule type" value="Genomic_DNA"/>
</dbReference>
<feature type="transmembrane region" description="Helical" evidence="6">
    <location>
        <begin position="153"/>
        <end position="175"/>
    </location>
</feature>
<dbReference type="PANTHER" id="PTHR23507">
    <property type="entry name" value="ZGC:174356"/>
    <property type="match status" value="1"/>
</dbReference>
<dbReference type="PANTHER" id="PTHR23507:SF1">
    <property type="entry name" value="FI18259P1-RELATED"/>
    <property type="match status" value="1"/>
</dbReference>
<feature type="transmembrane region" description="Helical" evidence="6">
    <location>
        <begin position="371"/>
        <end position="389"/>
    </location>
</feature>
<name>J5JBH4_BEAB2</name>